<keyword evidence="12" id="KW-1185">Reference proteome</keyword>
<sequence>MAKPPIQSPAPNPLRRTLVRVLLMTLLCSLSYILGSYKNSNSVSHTHFQVPYCLQLNLTVHKSPSPNLVFEPHHKISLSSDLETSVDPRLDLQFFEFCSKNFTNYCPCQDTVREKQFNMEKMFHRERHCPGKDEIIRCLIPRPAGYRTPFPWPKSRDLAWFRNVPFKRLTVDKKKQNWVRLEGDRLVFPGGGTSFPMGVRSYVKELVKIVPLKAGSVRTALDVGCGVASFGASLIEFNILTMSVAPKDIHEAQVQFALERGLPAMLGILSTYMLPYPSRSFDMAHCSRCLVPWTGDEGLHLIEIDRVLRPGGYWVLSGPPINWKVNYKGWQRQPQDLQQEQANLEDLARRLCWRKVAERGPIAVWRKPTNHVHCVQKTKTWKSPRICDDTDADTGWYKKMEACITPLPKVKDITEISGGDLEKWPKRLNAIPPRIRSGEIEGTTIQDFHQDNQLWNHRVSYYGSLLKFLSAGRYRNVMDMKAGLGGFAAAISKYPVWVMNVVPFDAKNNSLGVIYERGLVGTYMNWCEPFSTYPRTYDLIHANGVFSMYMDKCDIVDILFEMHRILRPEGAVIIRDHIDMIVKVKDIIDRMRWASRIIHSEQGPFHPEKILLVDNSEQVDHSNDVASKE</sequence>
<evidence type="ECO:0000313" key="11">
    <source>
        <dbReference type="EMBL" id="KAJ4968710.1"/>
    </source>
</evidence>
<dbReference type="InterPro" id="IPR004159">
    <property type="entry name" value="Put_SAM_MeTrfase"/>
</dbReference>
<evidence type="ECO:0000256" key="7">
    <source>
        <dbReference type="ARBA" id="ARBA00023136"/>
    </source>
</evidence>
<evidence type="ECO:0000256" key="3">
    <source>
        <dbReference type="ARBA" id="ARBA00022679"/>
    </source>
</evidence>
<dbReference type="Pfam" id="PF03141">
    <property type="entry name" value="Methyltransf_29"/>
    <property type="match status" value="1"/>
</dbReference>
<dbReference type="GO" id="GO:0005768">
    <property type="term" value="C:endosome"/>
    <property type="evidence" value="ECO:0007669"/>
    <property type="project" value="TreeGrafter"/>
</dbReference>
<dbReference type="CDD" id="cd02440">
    <property type="entry name" value="AdoMet_MTases"/>
    <property type="match status" value="2"/>
</dbReference>
<dbReference type="GO" id="GO:0032259">
    <property type="term" value="P:methylation"/>
    <property type="evidence" value="ECO:0007669"/>
    <property type="project" value="UniProtKB-KW"/>
</dbReference>
<keyword evidence="6" id="KW-1133">Transmembrane helix</keyword>
<evidence type="ECO:0000256" key="5">
    <source>
        <dbReference type="ARBA" id="ARBA00022968"/>
    </source>
</evidence>
<dbReference type="EC" id="2.1.1.-" evidence="10"/>
<dbReference type="EMBL" id="JAMYWD010000006">
    <property type="protein sequence ID" value="KAJ4968710.1"/>
    <property type="molecule type" value="Genomic_DNA"/>
</dbReference>
<keyword evidence="3 10" id="KW-0808">Transferase</keyword>
<dbReference type="FunFam" id="3.40.50.150:FF:000451">
    <property type="entry name" value="Probable methyltransferase PMT19"/>
    <property type="match status" value="1"/>
</dbReference>
<evidence type="ECO:0000256" key="2">
    <source>
        <dbReference type="ARBA" id="ARBA00022603"/>
    </source>
</evidence>
<evidence type="ECO:0000256" key="1">
    <source>
        <dbReference type="ARBA" id="ARBA00008361"/>
    </source>
</evidence>
<evidence type="ECO:0000256" key="6">
    <source>
        <dbReference type="ARBA" id="ARBA00022989"/>
    </source>
</evidence>
<gene>
    <name evidence="11" type="ORF">NE237_015411</name>
</gene>
<keyword evidence="8 10" id="KW-0325">Glycoprotein</keyword>
<evidence type="ECO:0000256" key="4">
    <source>
        <dbReference type="ARBA" id="ARBA00022692"/>
    </source>
</evidence>
<dbReference type="Proteomes" id="UP001141806">
    <property type="component" value="Unassembled WGS sequence"/>
</dbReference>
<dbReference type="FunFam" id="3.40.50.150:FF:000076">
    <property type="entry name" value="probable methyltransferase PMT21"/>
    <property type="match status" value="1"/>
</dbReference>
<evidence type="ECO:0000256" key="8">
    <source>
        <dbReference type="ARBA" id="ARBA00023180"/>
    </source>
</evidence>
<dbReference type="GO" id="GO:0016020">
    <property type="term" value="C:membrane"/>
    <property type="evidence" value="ECO:0007669"/>
    <property type="project" value="UniProtKB-SubCell"/>
</dbReference>
<evidence type="ECO:0000256" key="10">
    <source>
        <dbReference type="RuleBase" id="RU366043"/>
    </source>
</evidence>
<comment type="similarity">
    <text evidence="1 10">Belongs to the methyltransferase superfamily.</text>
</comment>
<keyword evidence="5 10" id="KW-0735">Signal-anchor</keyword>
<proteinExistence type="inferred from homology"/>
<evidence type="ECO:0000256" key="9">
    <source>
        <dbReference type="ARBA" id="ARBA00060399"/>
    </source>
</evidence>
<organism evidence="11 12">
    <name type="scientific">Protea cynaroides</name>
    <dbReference type="NCBI Taxonomy" id="273540"/>
    <lineage>
        <taxon>Eukaryota</taxon>
        <taxon>Viridiplantae</taxon>
        <taxon>Streptophyta</taxon>
        <taxon>Embryophyta</taxon>
        <taxon>Tracheophyta</taxon>
        <taxon>Spermatophyta</taxon>
        <taxon>Magnoliopsida</taxon>
        <taxon>Proteales</taxon>
        <taxon>Proteaceae</taxon>
        <taxon>Protea</taxon>
    </lineage>
</organism>
<dbReference type="PANTHER" id="PTHR10108:SF968">
    <property type="entry name" value="METHYLTRANSFERASE PMT19-RELATED"/>
    <property type="match status" value="1"/>
</dbReference>
<evidence type="ECO:0000313" key="12">
    <source>
        <dbReference type="Proteomes" id="UP001141806"/>
    </source>
</evidence>
<keyword evidence="4" id="KW-0812">Transmembrane</keyword>
<dbReference type="AlphaFoldDB" id="A0A9Q0QQX1"/>
<accession>A0A9Q0QQX1</accession>
<dbReference type="InterPro" id="IPR029063">
    <property type="entry name" value="SAM-dependent_MTases_sf"/>
</dbReference>
<dbReference type="SUPFAM" id="SSF53335">
    <property type="entry name" value="S-adenosyl-L-methionine-dependent methyltransferases"/>
    <property type="match status" value="2"/>
</dbReference>
<comment type="subcellular location">
    <subcellularLocation>
        <location evidence="9">Endomembrane system</location>
        <topology evidence="9">Single-pass type II membrane protein</topology>
    </subcellularLocation>
    <subcellularLocation>
        <location evidence="10">Membrane</location>
        <topology evidence="10">Single-pass type II membrane protein</topology>
    </subcellularLocation>
</comment>
<dbReference type="OrthoDB" id="2013972at2759"/>
<dbReference type="GO" id="GO:0008168">
    <property type="term" value="F:methyltransferase activity"/>
    <property type="evidence" value="ECO:0007669"/>
    <property type="project" value="UniProtKB-UniRule"/>
</dbReference>
<keyword evidence="7" id="KW-0472">Membrane</keyword>
<reference evidence="11" key="1">
    <citation type="journal article" date="2023" name="Plant J.">
        <title>The genome of the king protea, Protea cynaroides.</title>
        <authorList>
            <person name="Chang J."/>
            <person name="Duong T.A."/>
            <person name="Schoeman C."/>
            <person name="Ma X."/>
            <person name="Roodt D."/>
            <person name="Barker N."/>
            <person name="Li Z."/>
            <person name="Van de Peer Y."/>
            <person name="Mizrachi E."/>
        </authorList>
    </citation>
    <scope>NUCLEOTIDE SEQUENCE</scope>
    <source>
        <tissue evidence="11">Young leaves</tissue>
    </source>
</reference>
<keyword evidence="2 10" id="KW-0489">Methyltransferase</keyword>
<comment type="caution">
    <text evidence="11">The sequence shown here is derived from an EMBL/GenBank/DDBJ whole genome shotgun (WGS) entry which is preliminary data.</text>
</comment>
<name>A0A9Q0QQX1_9MAGN</name>
<dbReference type="Gene3D" id="3.40.50.150">
    <property type="entry name" value="Vaccinia Virus protein VP39"/>
    <property type="match status" value="2"/>
</dbReference>
<dbReference type="PANTHER" id="PTHR10108">
    <property type="entry name" value="SAM-DEPENDENT METHYLTRANSFERASE"/>
    <property type="match status" value="1"/>
</dbReference>
<dbReference type="GO" id="GO:0005802">
    <property type="term" value="C:trans-Golgi network"/>
    <property type="evidence" value="ECO:0007669"/>
    <property type="project" value="TreeGrafter"/>
</dbReference>
<protein>
    <recommendedName>
        <fullName evidence="10">Methyltransferase</fullName>
        <ecNumber evidence="10">2.1.1.-</ecNumber>
    </recommendedName>
</protein>